<dbReference type="GO" id="GO:0006511">
    <property type="term" value="P:ubiquitin-dependent protein catabolic process"/>
    <property type="evidence" value="ECO:0007669"/>
    <property type="project" value="InterPro"/>
</dbReference>
<evidence type="ECO:0000256" key="1">
    <source>
        <dbReference type="ARBA" id="ARBA00009993"/>
    </source>
</evidence>
<dbReference type="Gene3D" id="3.30.710.10">
    <property type="entry name" value="Potassium Channel Kv1.1, Chain A"/>
    <property type="match status" value="1"/>
</dbReference>
<dbReference type="InterPro" id="IPR016897">
    <property type="entry name" value="SKP1"/>
</dbReference>
<dbReference type="CDD" id="cd18322">
    <property type="entry name" value="BTB_POZ_SKP1"/>
    <property type="match status" value="1"/>
</dbReference>
<dbReference type="PANTHER" id="PTHR11165">
    <property type="entry name" value="SKP1"/>
    <property type="match status" value="1"/>
</dbReference>
<comment type="similarity">
    <text evidence="1 3">Belongs to the SKP1 family.</text>
</comment>
<dbReference type="Pfam" id="PF01466">
    <property type="entry name" value="Skp1"/>
    <property type="match status" value="1"/>
</dbReference>
<dbReference type="InterPro" id="IPR011333">
    <property type="entry name" value="SKP1/BTB/POZ_sf"/>
</dbReference>
<dbReference type="AlphaFoldDB" id="A0AAV3ZPH1"/>
<evidence type="ECO:0000313" key="6">
    <source>
        <dbReference type="EMBL" id="GFN97830.1"/>
    </source>
</evidence>
<dbReference type="InterPro" id="IPR016072">
    <property type="entry name" value="Skp1_comp_dimer"/>
</dbReference>
<dbReference type="InterPro" id="IPR036296">
    <property type="entry name" value="SKP1-like_dim_sf"/>
</dbReference>
<proteinExistence type="inferred from homology"/>
<comment type="pathway">
    <text evidence="3">Protein modification; protein ubiquitination.</text>
</comment>
<name>A0AAV3ZPH1_9GAST</name>
<dbReference type="InterPro" id="IPR001232">
    <property type="entry name" value="SKP1-like"/>
</dbReference>
<evidence type="ECO:0000256" key="3">
    <source>
        <dbReference type="PIRNR" id="PIRNR028729"/>
    </source>
</evidence>
<dbReference type="SUPFAM" id="SSF81382">
    <property type="entry name" value="Skp1 dimerisation domain-like"/>
    <property type="match status" value="1"/>
</dbReference>
<evidence type="ECO:0000313" key="7">
    <source>
        <dbReference type="Proteomes" id="UP000735302"/>
    </source>
</evidence>
<keyword evidence="2 3" id="KW-0833">Ubl conjugation pathway</keyword>
<protein>
    <submittedName>
        <fullName evidence="6">E3 ubiquitin ligase complex scf subunit sconc</fullName>
    </submittedName>
</protein>
<dbReference type="EMBL" id="BLXT01002816">
    <property type="protein sequence ID" value="GFN97830.1"/>
    <property type="molecule type" value="Genomic_DNA"/>
</dbReference>
<dbReference type="InterPro" id="IPR016073">
    <property type="entry name" value="Skp1_comp_POZ"/>
</dbReference>
<feature type="domain" description="SKP1 component dimerisation" evidence="4">
    <location>
        <begin position="124"/>
        <end position="160"/>
    </location>
</feature>
<evidence type="ECO:0000256" key="2">
    <source>
        <dbReference type="ARBA" id="ARBA00022786"/>
    </source>
</evidence>
<comment type="caution">
    <text evidence="6">The sequence shown here is derived from an EMBL/GenBank/DDBJ whole genome shotgun (WGS) entry which is preliminary data.</text>
</comment>
<dbReference type="SUPFAM" id="SSF54695">
    <property type="entry name" value="POZ domain"/>
    <property type="match status" value="1"/>
</dbReference>
<evidence type="ECO:0000259" key="5">
    <source>
        <dbReference type="Pfam" id="PF03931"/>
    </source>
</evidence>
<evidence type="ECO:0000259" key="4">
    <source>
        <dbReference type="Pfam" id="PF01466"/>
    </source>
</evidence>
<gene>
    <name evidence="6" type="ORF">PoB_002433600</name>
</gene>
<dbReference type="PIRSF" id="PIRSF028729">
    <property type="entry name" value="E3_ubiquit_lig_SCF_Skp"/>
    <property type="match status" value="1"/>
</dbReference>
<reference evidence="6 7" key="1">
    <citation type="journal article" date="2021" name="Elife">
        <title>Chloroplast acquisition without the gene transfer in kleptoplastic sea slugs, Plakobranchus ocellatus.</title>
        <authorList>
            <person name="Maeda T."/>
            <person name="Takahashi S."/>
            <person name="Yoshida T."/>
            <person name="Shimamura S."/>
            <person name="Takaki Y."/>
            <person name="Nagai Y."/>
            <person name="Toyoda A."/>
            <person name="Suzuki Y."/>
            <person name="Arimoto A."/>
            <person name="Ishii H."/>
            <person name="Satoh N."/>
            <person name="Nishiyama T."/>
            <person name="Hasebe M."/>
            <person name="Maruyama T."/>
            <person name="Minagawa J."/>
            <person name="Obokata J."/>
            <person name="Shigenobu S."/>
        </authorList>
    </citation>
    <scope>NUCLEOTIDE SEQUENCE [LARGE SCALE GENOMIC DNA]</scope>
</reference>
<sequence>MGLFKLMSSDGELFEVDAKVLKLSVLLSPFAENAEEDSNIGGAEVVSGSDEPIPVANVKASVLKKVIEWCEYHRDDDFPASDDDDDENRVKRMDDICAWDAEFLNVEQNLLFEIILAANYLNIKGLLDASCKTVANQIKGKSPEEIRKTFKIKDDLTPAE</sequence>
<dbReference type="Proteomes" id="UP000735302">
    <property type="component" value="Unassembled WGS sequence"/>
</dbReference>
<feature type="domain" description="SKP1 component POZ" evidence="5">
    <location>
        <begin position="4"/>
        <end position="75"/>
    </location>
</feature>
<dbReference type="Pfam" id="PF03931">
    <property type="entry name" value="Skp1_POZ"/>
    <property type="match status" value="1"/>
</dbReference>
<accession>A0AAV3ZPH1</accession>
<dbReference type="SMART" id="SM00512">
    <property type="entry name" value="Skp1"/>
    <property type="match status" value="1"/>
</dbReference>
<organism evidence="6 7">
    <name type="scientific">Plakobranchus ocellatus</name>
    <dbReference type="NCBI Taxonomy" id="259542"/>
    <lineage>
        <taxon>Eukaryota</taxon>
        <taxon>Metazoa</taxon>
        <taxon>Spiralia</taxon>
        <taxon>Lophotrochozoa</taxon>
        <taxon>Mollusca</taxon>
        <taxon>Gastropoda</taxon>
        <taxon>Heterobranchia</taxon>
        <taxon>Euthyneura</taxon>
        <taxon>Panpulmonata</taxon>
        <taxon>Sacoglossa</taxon>
        <taxon>Placobranchoidea</taxon>
        <taxon>Plakobranchidae</taxon>
        <taxon>Plakobranchus</taxon>
    </lineage>
</organism>
<dbReference type="FunFam" id="3.30.710.10:FF:000026">
    <property type="entry name" value="E3 ubiquitin ligase complex SCF subunit"/>
    <property type="match status" value="1"/>
</dbReference>
<keyword evidence="7" id="KW-1185">Reference proteome</keyword>